<protein>
    <submittedName>
        <fullName evidence="1">Uncharacterized protein</fullName>
    </submittedName>
</protein>
<sequence>MQRVNNRSSLFNSATISGPLSSTQLLPAYTLATGKLPCLRIR</sequence>
<dbReference type="AlphaFoldDB" id="A0A2P2QMM6"/>
<evidence type="ECO:0000313" key="1">
    <source>
        <dbReference type="EMBL" id="MBX68270.1"/>
    </source>
</evidence>
<accession>A0A2P2QMM6</accession>
<proteinExistence type="predicted"/>
<name>A0A2P2QMM6_RHIMU</name>
<reference evidence="1" key="1">
    <citation type="submission" date="2018-02" db="EMBL/GenBank/DDBJ databases">
        <title>Rhizophora mucronata_Transcriptome.</title>
        <authorList>
            <person name="Meera S.P."/>
            <person name="Sreeshan A."/>
            <person name="Augustine A."/>
        </authorList>
    </citation>
    <scope>NUCLEOTIDE SEQUENCE</scope>
    <source>
        <tissue evidence="1">Leaf</tissue>
    </source>
</reference>
<organism evidence="1">
    <name type="scientific">Rhizophora mucronata</name>
    <name type="common">Asiatic mangrove</name>
    <dbReference type="NCBI Taxonomy" id="61149"/>
    <lineage>
        <taxon>Eukaryota</taxon>
        <taxon>Viridiplantae</taxon>
        <taxon>Streptophyta</taxon>
        <taxon>Embryophyta</taxon>
        <taxon>Tracheophyta</taxon>
        <taxon>Spermatophyta</taxon>
        <taxon>Magnoliopsida</taxon>
        <taxon>eudicotyledons</taxon>
        <taxon>Gunneridae</taxon>
        <taxon>Pentapetalae</taxon>
        <taxon>rosids</taxon>
        <taxon>fabids</taxon>
        <taxon>Malpighiales</taxon>
        <taxon>Rhizophoraceae</taxon>
        <taxon>Rhizophora</taxon>
    </lineage>
</organism>
<dbReference type="EMBL" id="GGEC01087786">
    <property type="protein sequence ID" value="MBX68270.1"/>
    <property type="molecule type" value="Transcribed_RNA"/>
</dbReference>